<gene>
    <name evidence="2" type="ORF">TNCV_2336391</name>
</gene>
<dbReference type="EMBL" id="BMAU01021321">
    <property type="protein sequence ID" value="GFY13375.1"/>
    <property type="molecule type" value="Genomic_DNA"/>
</dbReference>
<protein>
    <submittedName>
        <fullName evidence="2">Uncharacterized protein</fullName>
    </submittedName>
</protein>
<accession>A0A8X6SKV3</accession>
<feature type="region of interest" description="Disordered" evidence="1">
    <location>
        <begin position="1"/>
        <end position="22"/>
    </location>
</feature>
<comment type="caution">
    <text evidence="2">The sequence shown here is derived from an EMBL/GenBank/DDBJ whole genome shotgun (WGS) entry which is preliminary data.</text>
</comment>
<organism evidence="2 3">
    <name type="scientific">Trichonephila clavipes</name>
    <name type="common">Golden silk orbweaver</name>
    <name type="synonym">Nephila clavipes</name>
    <dbReference type="NCBI Taxonomy" id="2585209"/>
    <lineage>
        <taxon>Eukaryota</taxon>
        <taxon>Metazoa</taxon>
        <taxon>Ecdysozoa</taxon>
        <taxon>Arthropoda</taxon>
        <taxon>Chelicerata</taxon>
        <taxon>Arachnida</taxon>
        <taxon>Araneae</taxon>
        <taxon>Araneomorphae</taxon>
        <taxon>Entelegynae</taxon>
        <taxon>Araneoidea</taxon>
        <taxon>Nephilidae</taxon>
        <taxon>Trichonephila</taxon>
    </lineage>
</organism>
<name>A0A8X6SKV3_TRICX</name>
<feature type="compositionally biased region" description="Polar residues" evidence="1">
    <location>
        <begin position="1"/>
        <end position="14"/>
    </location>
</feature>
<sequence>MIVKQSGQETSSSDILEDTTQRQKESCSYLHFYVDEAETKSKQRRLHDEGKQTKRAIGIHGKFCGHLGF</sequence>
<evidence type="ECO:0000313" key="2">
    <source>
        <dbReference type="EMBL" id="GFY13375.1"/>
    </source>
</evidence>
<proteinExistence type="predicted"/>
<dbReference type="Proteomes" id="UP000887159">
    <property type="component" value="Unassembled WGS sequence"/>
</dbReference>
<evidence type="ECO:0000256" key="1">
    <source>
        <dbReference type="SAM" id="MobiDB-lite"/>
    </source>
</evidence>
<keyword evidence="3" id="KW-1185">Reference proteome</keyword>
<reference evidence="2" key="1">
    <citation type="submission" date="2020-08" db="EMBL/GenBank/DDBJ databases">
        <title>Multicomponent nature underlies the extraordinary mechanical properties of spider dragline silk.</title>
        <authorList>
            <person name="Kono N."/>
            <person name="Nakamura H."/>
            <person name="Mori M."/>
            <person name="Yoshida Y."/>
            <person name="Ohtoshi R."/>
            <person name="Malay A.D."/>
            <person name="Moran D.A.P."/>
            <person name="Tomita M."/>
            <person name="Numata K."/>
            <person name="Arakawa K."/>
        </authorList>
    </citation>
    <scope>NUCLEOTIDE SEQUENCE</scope>
</reference>
<dbReference type="AlphaFoldDB" id="A0A8X6SKV3"/>
<evidence type="ECO:0000313" key="3">
    <source>
        <dbReference type="Proteomes" id="UP000887159"/>
    </source>
</evidence>